<dbReference type="PANTHER" id="PTHR23403">
    <property type="entry name" value="TREHALASE"/>
    <property type="match status" value="1"/>
</dbReference>
<dbReference type="Pfam" id="PF01204">
    <property type="entry name" value="Trehalase"/>
    <property type="match status" value="1"/>
</dbReference>
<dbReference type="PROSITE" id="PS00927">
    <property type="entry name" value="TREHALASE_1"/>
    <property type="match status" value="1"/>
</dbReference>
<dbReference type="PRINTS" id="PR00744">
    <property type="entry name" value="GLHYDRLASE37"/>
</dbReference>
<evidence type="ECO:0000256" key="2">
    <source>
        <dbReference type="ARBA" id="ARBA00023295"/>
    </source>
</evidence>
<gene>
    <name evidence="3" type="ORF">SAMN04515674_102267</name>
</gene>
<dbReference type="Gene3D" id="1.50.10.10">
    <property type="match status" value="1"/>
</dbReference>
<keyword evidence="4" id="KW-1185">Reference proteome</keyword>
<evidence type="ECO:0000256" key="1">
    <source>
        <dbReference type="ARBA" id="ARBA00022801"/>
    </source>
</evidence>
<dbReference type="InterPro" id="IPR008928">
    <property type="entry name" value="6-hairpin_glycosidase_sf"/>
</dbReference>
<name>A0A1I5P3Y0_9BACT</name>
<dbReference type="EMBL" id="FOXH01000002">
    <property type="protein sequence ID" value="SFP28804.1"/>
    <property type="molecule type" value="Genomic_DNA"/>
</dbReference>
<dbReference type="GO" id="GO:0005993">
    <property type="term" value="P:trehalose catabolic process"/>
    <property type="evidence" value="ECO:0007669"/>
    <property type="project" value="TreeGrafter"/>
</dbReference>
<dbReference type="STRING" id="1079859.SAMN04515674_102267"/>
<accession>A0A1I5P3Y0</accession>
<sequence>MNTYPQNNQDTSFDYGELFENVQLNDVFPDSKTFNDCTPKFKNEEILEKYLKEKTSSNFNLKEFVSSNFHLPRNKSVEYKSDLSKPVANHIDDLWEILTRQPDQVKGKDAGSLIPLPHSYIVPGGRFQEIYYWDSYFSMLGLQVSNRFDLIESILDNFSYLINTLGYIPNGNRTYFLGRSQPPFFSLMVQLLQDEKGDEILLQYLPFLEKEYHFWMYGAENLNEAVRENNRVVKMPNGTILNRYWDANDTPRKESYREDIELAEESDQIPAEIYRHIRAAAESGWDFSSRWFKDGRHMKTIHTTDIIPVDLNCLLLNLERALQKGYSLLNDSKAVKSFETKINQRTEAIQTYCWNQEKGFYFDYDFSINEQCAVYSLAAAFPLFFQIARPEQASDVAEILKNQFLQKGGLLTTLNYSGQQWDAPNGWAPLHWVAYAGLKSYGLDELAENIRKNWVEANINFYKKTGKLTEKYNIVEKGTEAGGGEYPNQDGFGWTNGVLLKFLNQF</sequence>
<dbReference type="InterPro" id="IPR018232">
    <property type="entry name" value="Glyco_hydro_37_CS"/>
</dbReference>
<dbReference type="AlphaFoldDB" id="A0A1I5P3Y0"/>
<protein>
    <submittedName>
        <fullName evidence="3">Alpha,alpha-trehalase</fullName>
    </submittedName>
</protein>
<dbReference type="InterPro" id="IPR001661">
    <property type="entry name" value="Glyco_hydro_37"/>
</dbReference>
<dbReference type="SUPFAM" id="SSF48208">
    <property type="entry name" value="Six-hairpin glycosidases"/>
    <property type="match status" value="1"/>
</dbReference>
<dbReference type="GO" id="GO:0004555">
    <property type="term" value="F:alpha,alpha-trehalase activity"/>
    <property type="evidence" value="ECO:0007669"/>
    <property type="project" value="InterPro"/>
</dbReference>
<keyword evidence="2" id="KW-0326">Glycosidase</keyword>
<keyword evidence="1" id="KW-0378">Hydrolase</keyword>
<dbReference type="InterPro" id="IPR012341">
    <property type="entry name" value="6hp_glycosidase-like_sf"/>
</dbReference>
<evidence type="ECO:0000313" key="4">
    <source>
        <dbReference type="Proteomes" id="UP000199306"/>
    </source>
</evidence>
<dbReference type="PROSITE" id="PS00928">
    <property type="entry name" value="TREHALASE_2"/>
    <property type="match status" value="1"/>
</dbReference>
<organism evidence="3 4">
    <name type="scientific">Pseudarcicella hirudinis</name>
    <dbReference type="NCBI Taxonomy" id="1079859"/>
    <lineage>
        <taxon>Bacteria</taxon>
        <taxon>Pseudomonadati</taxon>
        <taxon>Bacteroidota</taxon>
        <taxon>Cytophagia</taxon>
        <taxon>Cytophagales</taxon>
        <taxon>Flectobacillaceae</taxon>
        <taxon>Pseudarcicella</taxon>
    </lineage>
</organism>
<dbReference type="NCBIfam" id="NF009773">
    <property type="entry name" value="PRK13270.1"/>
    <property type="match status" value="1"/>
</dbReference>
<dbReference type="Proteomes" id="UP000199306">
    <property type="component" value="Unassembled WGS sequence"/>
</dbReference>
<dbReference type="RefSeq" id="WP_092012785.1">
    <property type="nucleotide sequence ID" value="NZ_FOXH01000002.1"/>
</dbReference>
<proteinExistence type="predicted"/>
<dbReference type="OrthoDB" id="106887at2"/>
<dbReference type="NCBIfam" id="NF009774">
    <property type="entry name" value="PRK13271.1"/>
    <property type="match status" value="1"/>
</dbReference>
<dbReference type="PANTHER" id="PTHR23403:SF1">
    <property type="entry name" value="TREHALASE"/>
    <property type="match status" value="1"/>
</dbReference>
<reference evidence="3 4" key="1">
    <citation type="submission" date="2016-10" db="EMBL/GenBank/DDBJ databases">
        <authorList>
            <person name="de Groot N.N."/>
        </authorList>
    </citation>
    <scope>NUCLEOTIDE SEQUENCE [LARGE SCALE GENOMIC DNA]</scope>
    <source>
        <strain evidence="4">E92,LMG 26720,CCM 7988</strain>
    </source>
</reference>
<evidence type="ECO:0000313" key="3">
    <source>
        <dbReference type="EMBL" id="SFP28804.1"/>
    </source>
</evidence>